<feature type="binding site" evidence="4">
    <location>
        <begin position="86"/>
        <end position="87"/>
    </location>
    <ligand>
        <name>substrate</name>
    </ligand>
</feature>
<dbReference type="GO" id="GO:0004067">
    <property type="term" value="F:asparaginase activity"/>
    <property type="evidence" value="ECO:0007669"/>
    <property type="project" value="UniProtKB-UniRule"/>
</dbReference>
<dbReference type="PANTHER" id="PTHR11707">
    <property type="entry name" value="L-ASPARAGINASE"/>
    <property type="match status" value="1"/>
</dbReference>
<dbReference type="PIRSF" id="PIRSF500176">
    <property type="entry name" value="L_ASNase"/>
    <property type="match status" value="1"/>
</dbReference>
<evidence type="ECO:0000256" key="1">
    <source>
        <dbReference type="ARBA" id="ARBA00010518"/>
    </source>
</evidence>
<dbReference type="InterPro" id="IPR027474">
    <property type="entry name" value="L-asparaginase_N"/>
</dbReference>
<dbReference type="Proteomes" id="UP000027986">
    <property type="component" value="Chromosome"/>
</dbReference>
<organism evidence="7 8">
    <name type="scientific">Dermacoccus nishinomiyaensis</name>
    <dbReference type="NCBI Taxonomy" id="1274"/>
    <lineage>
        <taxon>Bacteria</taxon>
        <taxon>Bacillati</taxon>
        <taxon>Actinomycetota</taxon>
        <taxon>Actinomycetes</taxon>
        <taxon>Micrococcales</taxon>
        <taxon>Dermacoccaceae</taxon>
        <taxon>Dermacoccus</taxon>
    </lineage>
</organism>
<accession>A0A075JFF2</accession>
<evidence type="ECO:0000313" key="7">
    <source>
        <dbReference type="EMBL" id="AIF40976.1"/>
    </source>
</evidence>
<dbReference type="CDD" id="cd08964">
    <property type="entry name" value="L-asparaginase_II"/>
    <property type="match status" value="1"/>
</dbReference>
<dbReference type="InterPro" id="IPR037152">
    <property type="entry name" value="L-asparaginase_N_sf"/>
</dbReference>
<dbReference type="Pfam" id="PF17763">
    <property type="entry name" value="Asparaginase_C"/>
    <property type="match status" value="1"/>
</dbReference>
<dbReference type="AlphaFoldDB" id="A0A075JFF2"/>
<evidence type="ECO:0008006" key="9">
    <source>
        <dbReference type="Google" id="ProtNLM"/>
    </source>
</evidence>
<feature type="binding site" evidence="4">
    <location>
        <position position="57"/>
    </location>
    <ligand>
        <name>substrate</name>
    </ligand>
</feature>
<dbReference type="OrthoDB" id="9788068at2"/>
<dbReference type="SUPFAM" id="SSF53774">
    <property type="entry name" value="Glutaminase/Asparaginase"/>
    <property type="match status" value="1"/>
</dbReference>
<evidence type="ECO:0000256" key="3">
    <source>
        <dbReference type="PIRSR" id="PIRSR001220-1"/>
    </source>
</evidence>
<gene>
    <name evidence="7" type="ORF">HX89_08510</name>
</gene>
<proteinExistence type="inferred from homology"/>
<evidence type="ECO:0000259" key="5">
    <source>
        <dbReference type="Pfam" id="PF00710"/>
    </source>
</evidence>
<dbReference type="SFLD" id="SFLDS00057">
    <property type="entry name" value="Glutaminase/Asparaginase"/>
    <property type="match status" value="1"/>
</dbReference>
<dbReference type="Gene3D" id="3.40.50.40">
    <property type="match status" value="1"/>
</dbReference>
<evidence type="ECO:0000256" key="4">
    <source>
        <dbReference type="PIRSR" id="PIRSR001220-2"/>
    </source>
</evidence>
<evidence type="ECO:0000313" key="8">
    <source>
        <dbReference type="Proteomes" id="UP000027986"/>
    </source>
</evidence>
<dbReference type="GeneID" id="41841183"/>
<dbReference type="KEGG" id="dni:HX89_08510"/>
<evidence type="ECO:0000259" key="6">
    <source>
        <dbReference type="Pfam" id="PF17763"/>
    </source>
</evidence>
<dbReference type="PRINTS" id="PR00139">
    <property type="entry name" value="ASNGLNASE"/>
</dbReference>
<keyword evidence="8" id="KW-1185">Reference proteome</keyword>
<protein>
    <recommendedName>
        <fullName evidence="9">Asparaginase</fullName>
    </recommendedName>
</protein>
<dbReference type="SMART" id="SM00870">
    <property type="entry name" value="Asparaginase"/>
    <property type="match status" value="1"/>
</dbReference>
<dbReference type="eggNOG" id="COG0252">
    <property type="taxonomic scope" value="Bacteria"/>
</dbReference>
<dbReference type="InterPro" id="IPR040919">
    <property type="entry name" value="Asparaginase_C"/>
</dbReference>
<dbReference type="Pfam" id="PF00710">
    <property type="entry name" value="Asparaginase"/>
    <property type="match status" value="1"/>
</dbReference>
<feature type="domain" description="L-asparaginase N-terminal" evidence="5">
    <location>
        <begin position="4"/>
        <end position="190"/>
    </location>
</feature>
<dbReference type="RefSeq" id="WP_038568535.1">
    <property type="nucleotide sequence ID" value="NZ_CP008889.1"/>
</dbReference>
<reference evidence="7 8" key="1">
    <citation type="submission" date="2014-07" db="EMBL/GenBank/DDBJ databases">
        <title>Genome Sequencing of Dermacoccus nishinomiyaensis.</title>
        <authorList>
            <person name="Hong K.W."/>
            <person name="Chan K.G."/>
        </authorList>
    </citation>
    <scope>NUCLEOTIDE SEQUENCE [LARGE SCALE GENOMIC DNA]</scope>
    <source>
        <strain evidence="7 8">M25</strain>
    </source>
</reference>
<dbReference type="PIRSF" id="PIRSF001220">
    <property type="entry name" value="L-ASNase_gatD"/>
    <property type="match status" value="1"/>
</dbReference>
<dbReference type="PANTHER" id="PTHR11707:SF28">
    <property type="entry name" value="60 KDA LYSOPHOSPHOLIPASE"/>
    <property type="match status" value="1"/>
</dbReference>
<dbReference type="InterPro" id="IPR036152">
    <property type="entry name" value="Asp/glu_Ase-like_sf"/>
</dbReference>
<feature type="domain" description="Asparaginase/glutaminase C-terminal" evidence="6">
    <location>
        <begin position="206"/>
        <end position="316"/>
    </location>
</feature>
<dbReference type="GO" id="GO:0006528">
    <property type="term" value="P:asparagine metabolic process"/>
    <property type="evidence" value="ECO:0007669"/>
    <property type="project" value="InterPro"/>
</dbReference>
<dbReference type="HOGENOM" id="CLU_019134_1_0_11"/>
<dbReference type="InterPro" id="IPR027473">
    <property type="entry name" value="L-asparaginase_C"/>
</dbReference>
<dbReference type="Gene3D" id="3.40.50.1170">
    <property type="entry name" value="L-asparaginase, N-terminal domain"/>
    <property type="match status" value="1"/>
</dbReference>
<dbReference type="InterPro" id="IPR006034">
    <property type="entry name" value="Asparaginase/glutaminase-like"/>
</dbReference>
<feature type="active site" description="O-isoaspartyl threonine intermediate" evidence="3">
    <location>
        <position position="13"/>
    </location>
</feature>
<keyword evidence="2" id="KW-0378">Hydrolase</keyword>
<name>A0A075JFF2_9MICO</name>
<sequence length="326" mass="33704">MTKRIAMYFLGGTISMSSDDGAGVRPTLGADDLIAAVPGLDAADVDLTGETIAREQSGSLTPAHLLEVLQRASASDADGFVLVQGTDTLEESAYLLDLLWDDGRAFAVTGAMRNPTMAGADGAANMLAAIRVAASDAARGLGVVAVFADEIHAARSVTKGDTSSLTTFVSPDCGPIGRVLEAHTHLFHRPARLPALPRPDAVDAEVPVLTVALGQSPRALDAVSAGADALVIAGLGAGHVPGWWAESVGHIAARIPVIMTSRTFSGPALVETYGAVGAEVDLQRRGVVMGGYLRATQVRLLVMTMLATGASRESIAAEVRRRGGYR</sequence>
<dbReference type="InterPro" id="IPR004550">
    <property type="entry name" value="AsnASE_II"/>
</dbReference>
<dbReference type="PROSITE" id="PS51732">
    <property type="entry name" value="ASN_GLN_ASE_3"/>
    <property type="match status" value="1"/>
</dbReference>
<dbReference type="EMBL" id="CP008889">
    <property type="protein sequence ID" value="AIF40976.1"/>
    <property type="molecule type" value="Genomic_DNA"/>
</dbReference>
<evidence type="ECO:0000256" key="2">
    <source>
        <dbReference type="ARBA" id="ARBA00022801"/>
    </source>
</evidence>
<comment type="similarity">
    <text evidence="1">Belongs to the asparaginase 1 family.</text>
</comment>